<dbReference type="Proteomes" id="UP000029381">
    <property type="component" value="Unassembled WGS sequence"/>
</dbReference>
<dbReference type="InterPro" id="IPR053923">
    <property type="entry name" value="RepB_C"/>
</dbReference>
<evidence type="ECO:0000313" key="4">
    <source>
        <dbReference type="Proteomes" id="UP000029381"/>
    </source>
</evidence>
<dbReference type="EC" id="5.99.1.-" evidence="3"/>
<comment type="caution">
    <text evidence="3">The sequence shown here is derived from an EMBL/GenBank/DDBJ whole genome shotgun (WGS) entry which is preliminary data.</text>
</comment>
<keyword evidence="3" id="KW-0413">Isomerase</keyword>
<reference evidence="3 4" key="1">
    <citation type="submission" date="2014-08" db="EMBL/GenBank/DDBJ databases">
        <title>Genome sequence of Tetragenococcus muriaticus.</title>
        <authorList>
            <person name="Chuea-nongthon C."/>
            <person name="Rodtong S."/>
            <person name="Yongsawatdigul J."/>
            <person name="Steele J.L."/>
            <person name="Liu X.-y."/>
            <person name="Speers J."/>
            <person name="Glasner J.D."/>
            <person name="Neeno-Eckwall E.C."/>
        </authorList>
    </citation>
    <scope>NUCLEOTIDE SEQUENCE [LARGE SCALE GENOMIC DNA]</scope>
    <source>
        <strain evidence="3 4">3MR10-3</strain>
    </source>
</reference>
<protein>
    <submittedName>
        <fullName evidence="3">Replication protein</fullName>
        <ecNumber evidence="3">5.99.1.-</ecNumber>
    </submittedName>
</protein>
<sequence length="201" mass="23425">MAKNKGQGRTRSWTCVVYPESAPANWRDIIDDLHIEWIESPLHDKDINADGEIKKSHWHLLFLFNSVKSYEQVLEITESVNATIPQKAQSAKGLVRYMIHLDNPEKYQYDKKDIIGHGGADVAELLKPNSSDRYALIKEMAIFIKDNNVVEFTELFDYALSQRYDDWFPLLCDNSAYVLGQYIKSNRYQLNKEHKDNKDIR</sequence>
<evidence type="ECO:0000259" key="1">
    <source>
        <dbReference type="Pfam" id="PF01719"/>
    </source>
</evidence>
<dbReference type="EMBL" id="JPVT01000267">
    <property type="protein sequence ID" value="KFN89009.1"/>
    <property type="molecule type" value="Genomic_DNA"/>
</dbReference>
<dbReference type="Pfam" id="PF21861">
    <property type="entry name" value="RepB_C"/>
    <property type="match status" value="1"/>
</dbReference>
<dbReference type="AlphaFoldDB" id="A0A091BW94"/>
<dbReference type="Pfam" id="PF01719">
    <property type="entry name" value="Rep_OBD"/>
    <property type="match status" value="1"/>
</dbReference>
<dbReference type="GO" id="GO:0003677">
    <property type="term" value="F:DNA binding"/>
    <property type="evidence" value="ECO:0007669"/>
    <property type="project" value="InterPro"/>
</dbReference>
<proteinExistence type="predicted"/>
<feature type="domain" description="Plasmid replication protein origin binding" evidence="1">
    <location>
        <begin position="8"/>
        <end position="121"/>
    </location>
</feature>
<dbReference type="GO" id="GO:0006260">
    <property type="term" value="P:DNA replication"/>
    <property type="evidence" value="ECO:0007669"/>
    <property type="project" value="InterPro"/>
</dbReference>
<gene>
    <name evidence="3" type="ORF">TMU3MR103_2275</name>
</gene>
<dbReference type="Gene3D" id="3.40.1310.30">
    <property type="match status" value="1"/>
</dbReference>
<organism evidence="3 4">
    <name type="scientific">Tetragenococcus muriaticus 3MR10-3</name>
    <dbReference type="NCBI Taxonomy" id="1302648"/>
    <lineage>
        <taxon>Bacteria</taxon>
        <taxon>Bacillati</taxon>
        <taxon>Bacillota</taxon>
        <taxon>Bacilli</taxon>
        <taxon>Lactobacillales</taxon>
        <taxon>Enterococcaceae</taxon>
        <taxon>Tetragenococcus</taxon>
    </lineage>
</organism>
<dbReference type="RefSeq" id="WP_038024473.1">
    <property type="nucleotide sequence ID" value="NZ_JPVT01000267.1"/>
</dbReference>
<feature type="domain" description="Replication protein RepB C-terminal" evidence="2">
    <location>
        <begin position="130"/>
        <end position="188"/>
    </location>
</feature>
<accession>A0A091BW94</accession>
<dbReference type="GO" id="GO:0003916">
    <property type="term" value="F:DNA topoisomerase activity"/>
    <property type="evidence" value="ECO:0007669"/>
    <property type="project" value="InterPro"/>
</dbReference>
<evidence type="ECO:0000259" key="2">
    <source>
        <dbReference type="Pfam" id="PF21861"/>
    </source>
</evidence>
<dbReference type="PATRIC" id="fig|1302648.3.peg.2222"/>
<dbReference type="GO" id="GO:0005727">
    <property type="term" value="C:extrachromosomal circular DNA"/>
    <property type="evidence" value="ECO:0007669"/>
    <property type="project" value="InterPro"/>
</dbReference>
<name>A0A091BW94_9ENTE</name>
<keyword evidence="4" id="KW-1185">Reference proteome</keyword>
<dbReference type="InterPro" id="IPR002631">
    <property type="entry name" value="Plasmid_rep_OBD"/>
</dbReference>
<evidence type="ECO:0000313" key="3">
    <source>
        <dbReference type="EMBL" id="KFN89009.1"/>
    </source>
</evidence>